<reference evidence="4" key="1">
    <citation type="journal article" date="2021" name="G3 (Bethesda)">
        <title>Genome and transcriptome analysis of the beet armyworm Spodoptera exigua reveals targets for pest control. .</title>
        <authorList>
            <person name="Simon S."/>
            <person name="Breeschoten T."/>
            <person name="Jansen H.J."/>
            <person name="Dirks R.P."/>
            <person name="Schranz M.E."/>
            <person name="Ros V.I.D."/>
        </authorList>
    </citation>
    <scope>NUCLEOTIDE SEQUENCE</scope>
    <source>
        <strain evidence="4">TB_SE_WUR_2020</strain>
    </source>
</reference>
<accession>A0A922MXG9</accession>
<sequence length="172" mass="19830">MCRNDLNLPTPRPLPGSDIEIPYVFLGDGAFALSEYIMKPYPGNYDMGSPKRKFNQTLSRARVVVENTFGILVTKFRVFKKPIQLQPEKAAIVTMTCILLHNFLRRSSTSLYVYTPHGTIDIYDNSDMLVQPGSWRQEVEMTCAVRDLRHVPRRPPLNATEIRNQFTNYFSR</sequence>
<dbReference type="InterPro" id="IPR027806">
    <property type="entry name" value="HARBI1_dom"/>
</dbReference>
<evidence type="ECO:0000313" key="4">
    <source>
        <dbReference type="EMBL" id="KAH9645070.1"/>
    </source>
</evidence>
<dbReference type="GO" id="GO:0046872">
    <property type="term" value="F:metal ion binding"/>
    <property type="evidence" value="ECO:0007669"/>
    <property type="project" value="UniProtKB-KW"/>
</dbReference>
<comment type="caution">
    <text evidence="4">The sequence shown here is derived from an EMBL/GenBank/DDBJ whole genome shotgun (WGS) entry which is preliminary data.</text>
</comment>
<comment type="cofactor">
    <cofactor evidence="1">
        <name>a divalent metal cation</name>
        <dbReference type="ChEBI" id="CHEBI:60240"/>
    </cofactor>
</comment>
<evidence type="ECO:0000256" key="2">
    <source>
        <dbReference type="ARBA" id="ARBA00022723"/>
    </source>
</evidence>
<dbReference type="EMBL" id="JACEFF010000057">
    <property type="protein sequence ID" value="KAH9645070.1"/>
    <property type="molecule type" value="Genomic_DNA"/>
</dbReference>
<evidence type="ECO:0000256" key="1">
    <source>
        <dbReference type="ARBA" id="ARBA00001968"/>
    </source>
</evidence>
<gene>
    <name evidence="4" type="ORF">HF086_005615</name>
</gene>
<dbReference type="Pfam" id="PF13359">
    <property type="entry name" value="DDE_Tnp_4"/>
    <property type="match status" value="1"/>
</dbReference>
<dbReference type="AlphaFoldDB" id="A0A922MXG9"/>
<name>A0A922MXG9_SPOEX</name>
<evidence type="ECO:0000259" key="3">
    <source>
        <dbReference type="Pfam" id="PF13359"/>
    </source>
</evidence>
<evidence type="ECO:0000313" key="5">
    <source>
        <dbReference type="Proteomes" id="UP000814243"/>
    </source>
</evidence>
<protein>
    <recommendedName>
        <fullName evidence="3">DDE Tnp4 domain-containing protein</fullName>
    </recommendedName>
</protein>
<proteinExistence type="predicted"/>
<dbReference type="Proteomes" id="UP000814243">
    <property type="component" value="Unassembled WGS sequence"/>
</dbReference>
<organism evidence="4 5">
    <name type="scientific">Spodoptera exigua</name>
    <name type="common">Beet armyworm</name>
    <name type="synonym">Noctua fulgens</name>
    <dbReference type="NCBI Taxonomy" id="7107"/>
    <lineage>
        <taxon>Eukaryota</taxon>
        <taxon>Metazoa</taxon>
        <taxon>Ecdysozoa</taxon>
        <taxon>Arthropoda</taxon>
        <taxon>Hexapoda</taxon>
        <taxon>Insecta</taxon>
        <taxon>Pterygota</taxon>
        <taxon>Neoptera</taxon>
        <taxon>Endopterygota</taxon>
        <taxon>Lepidoptera</taxon>
        <taxon>Glossata</taxon>
        <taxon>Ditrysia</taxon>
        <taxon>Noctuoidea</taxon>
        <taxon>Noctuidae</taxon>
        <taxon>Amphipyrinae</taxon>
        <taxon>Spodoptera</taxon>
    </lineage>
</organism>
<keyword evidence="2" id="KW-0479">Metal-binding</keyword>
<feature type="domain" description="DDE Tnp4" evidence="3">
    <location>
        <begin position="23"/>
        <end position="102"/>
    </location>
</feature>